<feature type="binding site" evidence="4">
    <location>
        <position position="38"/>
    </location>
    <ligand>
        <name>a divalent metal cation</name>
        <dbReference type="ChEBI" id="CHEBI:60240"/>
        <label>1</label>
        <note>in cluster B</note>
    </ligand>
</feature>
<feature type="binding site" evidence="4">
    <location>
        <position position="54"/>
    </location>
    <ligand>
        <name>a divalent metal cation</name>
        <dbReference type="ChEBI" id="CHEBI:60240"/>
        <label>1</label>
        <note>in cluster B</note>
    </ligand>
</feature>
<feature type="binding site" evidence="4">
    <location>
        <position position="17"/>
    </location>
    <ligand>
        <name>a divalent metal cation</name>
        <dbReference type="ChEBI" id="CHEBI:60240"/>
        <label>1</label>
        <note>in cluster B</note>
    </ligand>
</feature>
<sequence>MPGPCCNDKCVCQEGGCKAGCQCTACRCFPCTKCSSGCNCANKEECNKTCIKPCSCCPK</sequence>
<feature type="binding site" evidence="4">
    <location>
        <position position="6"/>
    </location>
    <ligand>
        <name>a divalent metal cation</name>
        <dbReference type="ChEBI" id="CHEBI:60240"/>
        <label>1</label>
        <note>in cluster B</note>
    </ligand>
</feature>
<feature type="binding site" evidence="4">
    <location>
        <position position="40"/>
    </location>
    <ligand>
        <name>a divalent metal cation</name>
        <dbReference type="ChEBI" id="CHEBI:60240"/>
        <label>1</label>
        <note>in cluster B</note>
    </ligand>
</feature>
<protein>
    <submittedName>
        <fullName evidence="5">Metallothionein</fullName>
    </submittedName>
</protein>
<feature type="binding site" evidence="4">
    <location>
        <position position="12"/>
    </location>
    <ligand>
        <name>a divalent metal cation</name>
        <dbReference type="ChEBI" id="CHEBI:60240"/>
        <label>1</label>
        <note>in cluster B</note>
    </ligand>
</feature>
<feature type="binding site" evidence="4">
    <location>
        <position position="31"/>
    </location>
    <ligand>
        <name>a divalent metal cation</name>
        <dbReference type="ChEBI" id="CHEBI:60240"/>
        <label>1</label>
        <note>in cluster B</note>
    </ligand>
</feature>
<name>A2I5Y4_PORPE</name>
<feature type="binding site" evidence="4">
    <location>
        <position position="26"/>
    </location>
    <ligand>
        <name>a divalent metal cation</name>
        <dbReference type="ChEBI" id="CHEBI:60240"/>
        <label>1</label>
        <note>in cluster B</note>
    </ligand>
</feature>
<dbReference type="AlphaFoldDB" id="A2I5Y4"/>
<feature type="binding site" evidence="4">
    <location>
        <position position="28"/>
    </location>
    <ligand>
        <name>a divalent metal cation</name>
        <dbReference type="ChEBI" id="CHEBI:60240"/>
        <label>1</label>
        <note>in cluster B</note>
    </ligand>
</feature>
<keyword evidence="3 4" id="KW-0480">Metal-thiolate cluster</keyword>
<evidence type="ECO:0000256" key="3">
    <source>
        <dbReference type="ARBA" id="ARBA00022851"/>
    </source>
</evidence>
<reference evidence="5" key="1">
    <citation type="journal article" date="2008" name="BMC Genomics">
        <title>Differential expression profiling of components associated with exoskeletal hardening in crustaceans.</title>
        <authorList>
            <person name="Kuballa A.V."/>
            <person name="Elizur A."/>
        </authorList>
    </citation>
    <scope>NUCLEOTIDE SEQUENCE</scope>
</reference>
<dbReference type="PRINTS" id="PR00858">
    <property type="entry name" value="MTCRUSTACEAN"/>
</dbReference>
<gene>
    <name evidence="5" type="primary">METAL2</name>
</gene>
<feature type="binding site" evidence="4">
    <location>
        <position position="21"/>
    </location>
    <ligand>
        <name>a divalent metal cation</name>
        <dbReference type="ChEBI" id="CHEBI:60240"/>
        <label>1</label>
        <note>in cluster B</note>
    </ligand>
</feature>
<comment type="similarity">
    <text evidence="1">Belongs to the metallothionein superfamily. Type 3 family.</text>
</comment>
<evidence type="ECO:0000313" key="5">
    <source>
        <dbReference type="EMBL" id="ABM74403.1"/>
    </source>
</evidence>
<dbReference type="InterPro" id="IPR017854">
    <property type="entry name" value="Metalthion_dom_sf"/>
</dbReference>
<dbReference type="InterPro" id="IPR002045">
    <property type="entry name" value="Metalthion_crustacean"/>
</dbReference>
<accession>A2I5Y4</accession>
<feature type="binding site" evidence="4">
    <location>
        <position position="50"/>
    </location>
    <ligand>
        <name>a divalent metal cation</name>
        <dbReference type="ChEBI" id="CHEBI:60240"/>
        <label>1</label>
        <note>in cluster B</note>
    </ligand>
</feature>
<feature type="binding site" evidence="4">
    <location>
        <position position="46"/>
    </location>
    <ligand>
        <name>a divalent metal cation</name>
        <dbReference type="ChEBI" id="CHEBI:60240"/>
        <label>1</label>
        <note>in cluster B</note>
    </ligand>
</feature>
<feature type="binding site" evidence="4">
    <location>
        <position position="56"/>
    </location>
    <ligand>
        <name>a divalent metal cation</name>
        <dbReference type="ChEBI" id="CHEBI:60240"/>
        <label>5</label>
        <note>in cluster A</note>
    </ligand>
</feature>
<feature type="binding site" evidence="4">
    <location>
        <position position="57"/>
    </location>
    <ligand>
        <name>a divalent metal cation</name>
        <dbReference type="ChEBI" id="CHEBI:60240"/>
        <label>1</label>
        <note>in cluster B</note>
    </ligand>
</feature>
<proteinExistence type="evidence at transcript level"/>
<keyword evidence="2 4" id="KW-0479">Metal-binding</keyword>
<evidence type="ECO:0000256" key="1">
    <source>
        <dbReference type="ARBA" id="ARBA00010622"/>
    </source>
</evidence>
<feature type="binding site" evidence="4">
    <location>
        <position position="5"/>
    </location>
    <ligand>
        <name>a divalent metal cation</name>
        <dbReference type="ChEBI" id="CHEBI:60240"/>
        <label>1</label>
        <note>in cluster B</note>
    </ligand>
</feature>
<organism evidence="5">
    <name type="scientific">Portunus pelagicus</name>
    <name type="common">Blue swimmer crab</name>
    <dbReference type="NCBI Taxonomy" id="80836"/>
    <lineage>
        <taxon>Eukaryota</taxon>
        <taxon>Metazoa</taxon>
        <taxon>Ecdysozoa</taxon>
        <taxon>Arthropoda</taxon>
        <taxon>Crustacea</taxon>
        <taxon>Multicrustacea</taxon>
        <taxon>Malacostraca</taxon>
        <taxon>Eumalacostraca</taxon>
        <taxon>Eucarida</taxon>
        <taxon>Decapoda</taxon>
        <taxon>Pleocyemata</taxon>
        <taxon>Brachyura</taxon>
        <taxon>Eubrachyura</taxon>
        <taxon>Portunoidea</taxon>
        <taxon>Portunidae</taxon>
        <taxon>Portuninae</taxon>
        <taxon>Portunus</taxon>
    </lineage>
</organism>
<dbReference type="SUPFAM" id="SSF57868">
    <property type="entry name" value="Metallothionein"/>
    <property type="match status" value="2"/>
</dbReference>
<feature type="binding site" evidence="4">
    <location>
        <position position="10"/>
    </location>
    <ligand>
        <name>a divalent metal cation</name>
        <dbReference type="ChEBI" id="CHEBI:60240"/>
        <label>1</label>
        <note>in cluster B</note>
    </ligand>
</feature>
<dbReference type="EMBL" id="EF110530">
    <property type="protein sequence ID" value="ABM74403.1"/>
    <property type="molecule type" value="mRNA"/>
</dbReference>
<dbReference type="GO" id="GO:0046872">
    <property type="term" value="F:metal ion binding"/>
    <property type="evidence" value="ECO:0007669"/>
    <property type="project" value="UniProtKB-KW"/>
</dbReference>
<evidence type="ECO:0000256" key="2">
    <source>
        <dbReference type="ARBA" id="ARBA00022723"/>
    </source>
</evidence>
<feature type="binding site" evidence="4">
    <location>
        <position position="23"/>
    </location>
    <ligand>
        <name>a divalent metal cation</name>
        <dbReference type="ChEBI" id="CHEBI:60240"/>
        <label>1</label>
        <note>in cluster B</note>
    </ligand>
</feature>
<feature type="binding site" evidence="4">
    <location>
        <position position="34"/>
    </location>
    <ligand>
        <name>a divalent metal cation</name>
        <dbReference type="ChEBI" id="CHEBI:60240"/>
        <label>1</label>
        <note>in cluster B</note>
    </ligand>
</feature>
<evidence type="ECO:0000256" key="4">
    <source>
        <dbReference type="PIRSR" id="PIRSR602045-1"/>
    </source>
</evidence>